<keyword evidence="1" id="KW-0853">WD repeat</keyword>
<dbReference type="PROSITE" id="PS50294">
    <property type="entry name" value="WD_REPEATS_REGION"/>
    <property type="match status" value="3"/>
</dbReference>
<comment type="caution">
    <text evidence="2">The sequence shown here is derived from an EMBL/GenBank/DDBJ whole genome shotgun (WGS) entry which is preliminary data.</text>
</comment>
<protein>
    <recommendedName>
        <fullName evidence="4">WD40-repeat-containing domain</fullName>
    </recommendedName>
</protein>
<dbReference type="GO" id="GO:0016226">
    <property type="term" value="P:iron-sulfur cluster assembly"/>
    <property type="evidence" value="ECO:0007669"/>
    <property type="project" value="TreeGrafter"/>
</dbReference>
<dbReference type="PANTHER" id="PTHR19920">
    <property type="entry name" value="WD40 PROTEIN CIAO1"/>
    <property type="match status" value="1"/>
</dbReference>
<dbReference type="PROSITE" id="PS50082">
    <property type="entry name" value="WD_REPEATS_2"/>
    <property type="match status" value="3"/>
</dbReference>
<gene>
    <name evidence="2" type="ORF">POCTA_138.1.T0620032</name>
</gene>
<reference evidence="2" key="1">
    <citation type="submission" date="2021-01" db="EMBL/GenBank/DDBJ databases">
        <authorList>
            <consortium name="Genoscope - CEA"/>
            <person name="William W."/>
        </authorList>
    </citation>
    <scope>NUCLEOTIDE SEQUENCE</scope>
</reference>
<dbReference type="Pfam" id="PF00400">
    <property type="entry name" value="WD40"/>
    <property type="match status" value="4"/>
</dbReference>
<evidence type="ECO:0000313" key="2">
    <source>
        <dbReference type="EMBL" id="CAD8173462.1"/>
    </source>
</evidence>
<dbReference type="InterPro" id="IPR001680">
    <property type="entry name" value="WD40_rpt"/>
</dbReference>
<dbReference type="EMBL" id="CAJJDP010000061">
    <property type="protein sequence ID" value="CAD8173462.1"/>
    <property type="molecule type" value="Genomic_DNA"/>
</dbReference>
<feature type="repeat" description="WD" evidence="1">
    <location>
        <begin position="231"/>
        <end position="262"/>
    </location>
</feature>
<dbReference type="AlphaFoldDB" id="A0A8S1VCJ4"/>
<dbReference type="OrthoDB" id="59941at2759"/>
<feature type="repeat" description="WD" evidence="1">
    <location>
        <begin position="140"/>
        <end position="173"/>
    </location>
</feature>
<evidence type="ECO:0000256" key="1">
    <source>
        <dbReference type="PROSITE-ProRule" id="PRU00221"/>
    </source>
</evidence>
<proteinExistence type="predicted"/>
<sequence>MAYYIQQLSDDKYKNIANGFIDKLEFFLNNNNQQEVDFEKLVNRIILLNDSLIGKVSRKLQEFNNKSRELVLELKKTLLNLAKNDKFEINLKLINHDVKQSENCWAMAFNHSGQILASGFGKFIKIWNFESGRITEQIKLSGHTNVISCLLFSKYQDSFISGSYDNSIRCWKLLEEQKWLQSQQYQNHTGRILCFILSNDENTLFSGSNDSTIKVWSVDFTNNGIQYCYSLLKHTNTVYALSLNTSETFLVSCGQDNQIIIWMKTQNEKWVFKQIVNQSITGWGAKVDFIQDNQFIWVTGEQNGGDFICFFILINGLFEEQKNKELKLQQNNKVLDYSLFQTMSFKEKQVILFRHKFHIYFLQKRLNGQYNLTTKLQFNDNSIFGAATNDLKFLVLWKESEQKYLIYEVEHITS</sequence>
<dbReference type="Proteomes" id="UP000683925">
    <property type="component" value="Unassembled WGS sequence"/>
</dbReference>
<dbReference type="GO" id="GO:0097361">
    <property type="term" value="C:cytosolic [4Fe-4S] assembly targeting complex"/>
    <property type="evidence" value="ECO:0007669"/>
    <property type="project" value="TreeGrafter"/>
</dbReference>
<feature type="repeat" description="WD" evidence="1">
    <location>
        <begin position="185"/>
        <end position="219"/>
    </location>
</feature>
<accession>A0A8S1VCJ4</accession>
<name>A0A8S1VCJ4_PAROT</name>
<dbReference type="OMA" id="SENCWAM"/>
<keyword evidence="3" id="KW-1185">Reference proteome</keyword>
<evidence type="ECO:0008006" key="4">
    <source>
        <dbReference type="Google" id="ProtNLM"/>
    </source>
</evidence>
<dbReference type="SMART" id="SM00320">
    <property type="entry name" value="WD40"/>
    <property type="match status" value="4"/>
</dbReference>
<organism evidence="2 3">
    <name type="scientific">Paramecium octaurelia</name>
    <dbReference type="NCBI Taxonomy" id="43137"/>
    <lineage>
        <taxon>Eukaryota</taxon>
        <taxon>Sar</taxon>
        <taxon>Alveolata</taxon>
        <taxon>Ciliophora</taxon>
        <taxon>Intramacronucleata</taxon>
        <taxon>Oligohymenophorea</taxon>
        <taxon>Peniculida</taxon>
        <taxon>Parameciidae</taxon>
        <taxon>Paramecium</taxon>
    </lineage>
</organism>
<evidence type="ECO:0000313" key="3">
    <source>
        <dbReference type="Proteomes" id="UP000683925"/>
    </source>
</evidence>
<dbReference type="PANTHER" id="PTHR19920:SF0">
    <property type="entry name" value="CYTOSOLIC IRON-SULFUR PROTEIN ASSEMBLY PROTEIN CIAO1-RELATED"/>
    <property type="match status" value="1"/>
</dbReference>